<dbReference type="EMBL" id="JABBWK010000078">
    <property type="protein sequence ID" value="KAG1894584.1"/>
    <property type="molecule type" value="Genomic_DNA"/>
</dbReference>
<protein>
    <submittedName>
        <fullName evidence="1">Uncharacterized protein</fullName>
    </submittedName>
</protein>
<dbReference type="RefSeq" id="XP_041220160.1">
    <property type="nucleotide sequence ID" value="XM_041372932.1"/>
</dbReference>
<dbReference type="GeneID" id="64667230"/>
<dbReference type="Proteomes" id="UP001195769">
    <property type="component" value="Unassembled WGS sequence"/>
</dbReference>
<accession>A0AAD4HGG2</accession>
<dbReference type="AlphaFoldDB" id="A0AAD4HGG2"/>
<reference evidence="1" key="1">
    <citation type="journal article" date="2020" name="New Phytol.">
        <title>Comparative genomics reveals dynamic genome evolution in host specialist ectomycorrhizal fungi.</title>
        <authorList>
            <person name="Lofgren L.A."/>
            <person name="Nguyen N.H."/>
            <person name="Vilgalys R."/>
            <person name="Ruytinx J."/>
            <person name="Liao H.L."/>
            <person name="Branco S."/>
            <person name="Kuo A."/>
            <person name="LaButti K."/>
            <person name="Lipzen A."/>
            <person name="Andreopoulos W."/>
            <person name="Pangilinan J."/>
            <person name="Riley R."/>
            <person name="Hundley H."/>
            <person name="Na H."/>
            <person name="Barry K."/>
            <person name="Grigoriev I.V."/>
            <person name="Stajich J.E."/>
            <person name="Kennedy P.G."/>
        </authorList>
    </citation>
    <scope>NUCLEOTIDE SEQUENCE</scope>
    <source>
        <strain evidence="1">FC203</strain>
    </source>
</reference>
<name>A0AAD4HGG2_9AGAM</name>
<organism evidence="1 2">
    <name type="scientific">Suillus fuscotomentosus</name>
    <dbReference type="NCBI Taxonomy" id="1912939"/>
    <lineage>
        <taxon>Eukaryota</taxon>
        <taxon>Fungi</taxon>
        <taxon>Dikarya</taxon>
        <taxon>Basidiomycota</taxon>
        <taxon>Agaricomycotina</taxon>
        <taxon>Agaricomycetes</taxon>
        <taxon>Agaricomycetidae</taxon>
        <taxon>Boletales</taxon>
        <taxon>Suillineae</taxon>
        <taxon>Suillaceae</taxon>
        <taxon>Suillus</taxon>
    </lineage>
</organism>
<evidence type="ECO:0000313" key="1">
    <source>
        <dbReference type="EMBL" id="KAG1894584.1"/>
    </source>
</evidence>
<keyword evidence="2" id="KW-1185">Reference proteome</keyword>
<comment type="caution">
    <text evidence="1">The sequence shown here is derived from an EMBL/GenBank/DDBJ whole genome shotgun (WGS) entry which is preliminary data.</text>
</comment>
<proteinExistence type="predicted"/>
<evidence type="ECO:0000313" key="2">
    <source>
        <dbReference type="Proteomes" id="UP001195769"/>
    </source>
</evidence>
<sequence length="157" mass="17778">MTRGLFTPQFVLRFHNGINDHSFIEKENFLVLECRGTMEIYCVADKSNPPQCTAKLSLPSLMDHVPYTGAVTDVNIIPTSMLPYSQKSYQPTCSFHPSTNDQLVAIRVSVTGTMGLTRPIDSRCYSFFMLRSAIVEFENVFVETYGQPTLNDPKLLW</sequence>
<gene>
    <name evidence="1" type="ORF">F5891DRAFT_716100</name>
</gene>